<evidence type="ECO:0000256" key="1">
    <source>
        <dbReference type="ARBA" id="ARBA00004442"/>
    </source>
</evidence>
<comment type="subcellular location">
    <subcellularLocation>
        <location evidence="1">Cell outer membrane</location>
    </subcellularLocation>
</comment>
<dbReference type="GO" id="GO:0009279">
    <property type="term" value="C:cell outer membrane"/>
    <property type="evidence" value="ECO:0007669"/>
    <property type="project" value="UniProtKB-SubCell"/>
</dbReference>
<dbReference type="InterPro" id="IPR036942">
    <property type="entry name" value="Beta-barrel_TonB_sf"/>
</dbReference>
<protein>
    <submittedName>
        <fullName evidence="4">TonB dependent receptor</fullName>
    </submittedName>
</protein>
<dbReference type="EMBL" id="CAADFE010000057">
    <property type="protein sequence ID" value="VFJ74048.1"/>
    <property type="molecule type" value="Genomic_DNA"/>
</dbReference>
<organism evidence="4">
    <name type="scientific">Candidatus Kentrum sp. FW</name>
    <dbReference type="NCBI Taxonomy" id="2126338"/>
    <lineage>
        <taxon>Bacteria</taxon>
        <taxon>Pseudomonadati</taxon>
        <taxon>Pseudomonadota</taxon>
        <taxon>Gammaproteobacteria</taxon>
        <taxon>Candidatus Kentrum</taxon>
    </lineage>
</organism>
<keyword evidence="3" id="KW-0998">Cell outer membrane</keyword>
<reference evidence="4" key="1">
    <citation type="submission" date="2019-02" db="EMBL/GenBank/DDBJ databases">
        <authorList>
            <person name="Gruber-Vodicka R. H."/>
            <person name="Seah K. B. B."/>
        </authorList>
    </citation>
    <scope>NUCLEOTIDE SEQUENCE</scope>
    <source>
        <strain evidence="4">BECK_BZ131</strain>
    </source>
</reference>
<name>A0A450TXQ2_9GAMM</name>
<evidence type="ECO:0000256" key="3">
    <source>
        <dbReference type="ARBA" id="ARBA00023237"/>
    </source>
</evidence>
<dbReference type="AlphaFoldDB" id="A0A450TXQ2"/>
<keyword evidence="4" id="KW-0675">Receptor</keyword>
<accession>A0A450TXQ2</accession>
<dbReference type="SUPFAM" id="SSF56935">
    <property type="entry name" value="Porins"/>
    <property type="match status" value="1"/>
</dbReference>
<keyword evidence="2" id="KW-0472">Membrane</keyword>
<gene>
    <name evidence="4" type="ORF">BECKFW1821C_GA0114237_10576</name>
</gene>
<evidence type="ECO:0000313" key="4">
    <source>
        <dbReference type="EMBL" id="VFJ74048.1"/>
    </source>
</evidence>
<proteinExistence type="predicted"/>
<dbReference type="Gene3D" id="2.40.170.20">
    <property type="entry name" value="TonB-dependent receptor, beta-barrel domain"/>
    <property type="match status" value="1"/>
</dbReference>
<evidence type="ECO:0000256" key="2">
    <source>
        <dbReference type="ARBA" id="ARBA00023136"/>
    </source>
</evidence>
<sequence>MKGHYGVRYDATLGAKSRIWTELAGLSVANQNKTGPGERKTSGYTRGDIRMGVDIDKTWSFIAAVENFTDKHYRDHLSSTWQAFGLNDQVGRNVKVMVKARFWPVFTTAGSAAFRTNQSGTHPLPD</sequence>